<proteinExistence type="predicted"/>
<accession>A0AAV2YHY4</accession>
<comment type="caution">
    <text evidence="2">The sequence shown here is derived from an EMBL/GenBank/DDBJ whole genome shotgun (WGS) entry which is preliminary data.</text>
</comment>
<evidence type="ECO:0000256" key="1">
    <source>
        <dbReference type="SAM" id="MobiDB-lite"/>
    </source>
</evidence>
<gene>
    <name evidence="2" type="ORF">N0F65_011324</name>
</gene>
<protein>
    <submittedName>
        <fullName evidence="2">Uncharacterized protein</fullName>
    </submittedName>
</protein>
<feature type="non-terminal residue" evidence="2">
    <location>
        <position position="308"/>
    </location>
</feature>
<feature type="compositionally biased region" description="Polar residues" evidence="1">
    <location>
        <begin position="30"/>
        <end position="39"/>
    </location>
</feature>
<keyword evidence="3" id="KW-1185">Reference proteome</keyword>
<feature type="compositionally biased region" description="Low complexity" evidence="1">
    <location>
        <begin position="73"/>
        <end position="84"/>
    </location>
</feature>
<dbReference type="EMBL" id="DAKRPA010000367">
    <property type="protein sequence ID" value="DAZ92919.1"/>
    <property type="molecule type" value="Genomic_DNA"/>
</dbReference>
<reference evidence="2" key="1">
    <citation type="submission" date="2022-11" db="EMBL/GenBank/DDBJ databases">
        <authorList>
            <person name="Morgan W.R."/>
            <person name="Tartar A."/>
        </authorList>
    </citation>
    <scope>NUCLEOTIDE SEQUENCE</scope>
    <source>
        <strain evidence="2">ARSEF 373</strain>
    </source>
</reference>
<dbReference type="Proteomes" id="UP001146120">
    <property type="component" value="Unassembled WGS sequence"/>
</dbReference>
<feature type="region of interest" description="Disordered" evidence="1">
    <location>
        <begin position="29"/>
        <end position="126"/>
    </location>
</feature>
<evidence type="ECO:0000313" key="3">
    <source>
        <dbReference type="Proteomes" id="UP001146120"/>
    </source>
</evidence>
<sequence length="308" mass="34340">MAACTTASSNDLMATPVDALSEYERKRLQRMQQNKQQLVSLGLDKSLMQKPTKKRERDAAVKPTTVRRSSRLQQAAAAVHQSAQDDAEDHQVQRQRPSKRVSARPLPYTPSDLPEVAATGARSGGRASSSILDIDLDHFHDKWLGNQILPKGKQTVMEGLCTTHTPVFSRMSGIQAWNNAIVLFVNVAGGPAFSYDNIFTKAQTADGHATVHVRWFAQARQKEETAVIVRMRRSVRGDSSLRLNQSYDDIPAGTVSTDPVLLFIRHGPYVYCGRLGYLGHANDSLPLEFRWQLLDFQALDWAAIERMV</sequence>
<name>A0AAV2YHY4_9STRA</name>
<dbReference type="AlphaFoldDB" id="A0AAV2YHY4"/>
<evidence type="ECO:0000313" key="2">
    <source>
        <dbReference type="EMBL" id="DAZ92919.1"/>
    </source>
</evidence>
<reference evidence="2" key="2">
    <citation type="journal article" date="2023" name="Microbiol Resour">
        <title>Decontamination and Annotation of the Draft Genome Sequence of the Oomycete Lagenidium giganteum ARSEF 373.</title>
        <authorList>
            <person name="Morgan W.R."/>
            <person name="Tartar A."/>
        </authorList>
    </citation>
    <scope>NUCLEOTIDE SEQUENCE</scope>
    <source>
        <strain evidence="2">ARSEF 373</strain>
    </source>
</reference>
<feature type="compositionally biased region" description="Low complexity" evidence="1">
    <location>
        <begin position="117"/>
        <end position="126"/>
    </location>
</feature>
<organism evidence="2 3">
    <name type="scientific">Lagenidium giganteum</name>
    <dbReference type="NCBI Taxonomy" id="4803"/>
    <lineage>
        <taxon>Eukaryota</taxon>
        <taxon>Sar</taxon>
        <taxon>Stramenopiles</taxon>
        <taxon>Oomycota</taxon>
        <taxon>Peronosporomycetes</taxon>
        <taxon>Pythiales</taxon>
        <taxon>Pythiaceae</taxon>
    </lineage>
</organism>